<proteinExistence type="predicted"/>
<dbReference type="Pfam" id="PF26551">
    <property type="entry name" value="DUF8180"/>
    <property type="match status" value="1"/>
</dbReference>
<reference evidence="2" key="1">
    <citation type="submission" date="2019-08" db="EMBL/GenBank/DDBJ databases">
        <authorList>
            <person name="Kucharzyk K."/>
            <person name="Murdoch R.W."/>
            <person name="Higgins S."/>
            <person name="Loffler F."/>
        </authorList>
    </citation>
    <scope>NUCLEOTIDE SEQUENCE</scope>
</reference>
<evidence type="ECO:0000259" key="1">
    <source>
        <dbReference type="Pfam" id="PF26551"/>
    </source>
</evidence>
<accession>A0A645EF49</accession>
<feature type="domain" description="DUF8180" evidence="1">
    <location>
        <begin position="1"/>
        <end position="54"/>
    </location>
</feature>
<gene>
    <name evidence="2" type="ORF">SDC9_146932</name>
</gene>
<name>A0A645EF49_9ZZZZ</name>
<organism evidence="2">
    <name type="scientific">bioreactor metagenome</name>
    <dbReference type="NCBI Taxonomy" id="1076179"/>
    <lineage>
        <taxon>unclassified sequences</taxon>
        <taxon>metagenomes</taxon>
        <taxon>ecological metagenomes</taxon>
    </lineage>
</organism>
<sequence length="63" mass="7476">MIEHWIEHNESHIQSFREWAQKAKKDGFLDASEDILKAADKIEEANKDLHRAREGLFHSHDHE</sequence>
<dbReference type="AlphaFoldDB" id="A0A645EF49"/>
<comment type="caution">
    <text evidence="2">The sequence shown here is derived from an EMBL/GenBank/DDBJ whole genome shotgun (WGS) entry which is preliminary data.</text>
</comment>
<protein>
    <recommendedName>
        <fullName evidence="1">DUF8180 domain-containing protein</fullName>
    </recommendedName>
</protein>
<evidence type="ECO:0000313" key="2">
    <source>
        <dbReference type="EMBL" id="MPM99738.1"/>
    </source>
</evidence>
<dbReference type="EMBL" id="VSSQ01045823">
    <property type="protein sequence ID" value="MPM99738.1"/>
    <property type="molecule type" value="Genomic_DNA"/>
</dbReference>
<dbReference type="InterPro" id="IPR058493">
    <property type="entry name" value="DUF8180"/>
</dbReference>